<reference evidence="7" key="1">
    <citation type="journal article" date="2020" name="J Insects Food Feed">
        <title>The yellow mealworm (Tenebrio molitor) genome: a resource for the emerging insects as food and feed industry.</title>
        <authorList>
            <person name="Eriksson T."/>
            <person name="Andere A."/>
            <person name="Kelstrup H."/>
            <person name="Emery V."/>
            <person name="Picard C."/>
        </authorList>
    </citation>
    <scope>NUCLEOTIDE SEQUENCE</scope>
    <source>
        <strain evidence="7">Stoneville</strain>
        <tissue evidence="7">Whole head</tissue>
    </source>
</reference>
<dbReference type="PANTHER" id="PTHR14871:SF1">
    <property type="entry name" value="DYNEIN REGULATORY COMPLEX PROTEIN 9"/>
    <property type="match status" value="1"/>
</dbReference>
<dbReference type="GO" id="GO:0005856">
    <property type="term" value="C:cytoskeleton"/>
    <property type="evidence" value="ECO:0007669"/>
    <property type="project" value="UniProtKB-SubCell"/>
</dbReference>
<evidence type="ECO:0000256" key="4">
    <source>
        <dbReference type="ARBA" id="ARBA00023212"/>
    </source>
</evidence>
<evidence type="ECO:0000256" key="6">
    <source>
        <dbReference type="SAM" id="Coils"/>
    </source>
</evidence>
<feature type="coiled-coil region" evidence="6">
    <location>
        <begin position="216"/>
        <end position="257"/>
    </location>
</feature>
<reference evidence="7" key="2">
    <citation type="submission" date="2021-08" db="EMBL/GenBank/DDBJ databases">
        <authorList>
            <person name="Eriksson T."/>
        </authorList>
    </citation>
    <scope>NUCLEOTIDE SEQUENCE</scope>
    <source>
        <strain evidence="7">Stoneville</strain>
        <tissue evidence="7">Whole head</tissue>
    </source>
</reference>
<organism evidence="7 8">
    <name type="scientific">Tenebrio molitor</name>
    <name type="common">Yellow mealworm beetle</name>
    <dbReference type="NCBI Taxonomy" id="7067"/>
    <lineage>
        <taxon>Eukaryota</taxon>
        <taxon>Metazoa</taxon>
        <taxon>Ecdysozoa</taxon>
        <taxon>Arthropoda</taxon>
        <taxon>Hexapoda</taxon>
        <taxon>Insecta</taxon>
        <taxon>Pterygota</taxon>
        <taxon>Neoptera</taxon>
        <taxon>Endopterygota</taxon>
        <taxon>Coleoptera</taxon>
        <taxon>Polyphaga</taxon>
        <taxon>Cucujiformia</taxon>
        <taxon>Tenebrionidae</taxon>
        <taxon>Tenebrio</taxon>
    </lineage>
</organism>
<dbReference type="GO" id="GO:0044782">
    <property type="term" value="P:cilium organization"/>
    <property type="evidence" value="ECO:0007669"/>
    <property type="project" value="TreeGrafter"/>
</dbReference>
<comment type="caution">
    <text evidence="7">The sequence shown here is derived from an EMBL/GenBank/DDBJ whole genome shotgun (WGS) entry which is preliminary data.</text>
</comment>
<keyword evidence="4" id="KW-0206">Cytoskeleton</keyword>
<dbReference type="Proteomes" id="UP000719412">
    <property type="component" value="Unassembled WGS sequence"/>
</dbReference>
<feature type="coiled-coil region" evidence="6">
    <location>
        <begin position="80"/>
        <end position="107"/>
    </location>
</feature>
<dbReference type="EMBL" id="JABDTM020027819">
    <property type="protein sequence ID" value="KAH0809928.1"/>
    <property type="molecule type" value="Genomic_DNA"/>
</dbReference>
<evidence type="ECO:0000256" key="1">
    <source>
        <dbReference type="ARBA" id="ARBA00004245"/>
    </source>
</evidence>
<comment type="subcellular location">
    <subcellularLocation>
        <location evidence="2">Cell projection</location>
    </subcellularLocation>
    <subcellularLocation>
        <location evidence="1">Cytoplasm</location>
        <location evidence="1">Cytoskeleton</location>
    </subcellularLocation>
</comment>
<name>A0A8J6HA05_TENMO</name>
<evidence type="ECO:0000313" key="8">
    <source>
        <dbReference type="Proteomes" id="UP000719412"/>
    </source>
</evidence>
<dbReference type="AlphaFoldDB" id="A0A8J6HA05"/>
<gene>
    <name evidence="7" type="ORF">GEV33_012864</name>
</gene>
<dbReference type="PANTHER" id="PTHR14871">
    <property type="entry name" value="DYNEIN REGULATORY COMPLEX PROTEIN 9"/>
    <property type="match status" value="1"/>
</dbReference>
<accession>A0A8J6HA05</accession>
<dbReference type="InterPro" id="IPR042618">
    <property type="entry name" value="IQCG"/>
</dbReference>
<keyword evidence="3" id="KW-0963">Cytoplasm</keyword>
<dbReference type="GO" id="GO:0005737">
    <property type="term" value="C:cytoplasm"/>
    <property type="evidence" value="ECO:0007669"/>
    <property type="project" value="TreeGrafter"/>
</dbReference>
<keyword evidence="5" id="KW-0966">Cell projection</keyword>
<evidence type="ECO:0000256" key="3">
    <source>
        <dbReference type="ARBA" id="ARBA00022490"/>
    </source>
</evidence>
<proteinExistence type="predicted"/>
<keyword evidence="6" id="KW-0175">Coiled coil</keyword>
<evidence type="ECO:0000256" key="5">
    <source>
        <dbReference type="ARBA" id="ARBA00023273"/>
    </source>
</evidence>
<evidence type="ECO:0000256" key="2">
    <source>
        <dbReference type="ARBA" id="ARBA00004316"/>
    </source>
</evidence>
<sequence length="289" mass="35001">MDGLCILTKVYASFVKKFNVSNLEYQSVEARFAQSTDYGSYRIGNYYTDMHKLQKEIAIIQFLLDSLMSEVKRYGTFTLITEYMENLQNMREDEETLMEELREKSKLIDYIRCAHVKEKQLSSSVVTAYNNSIRETLRVYEEATEYALTEVNFVQKWQDARYEQNLLKLQLQESNFSSTAETMRWEIELEERCHEELEDYITESQQDYIDEIQIWMEQYEVALENKESQIYNMKMEIEKLNDEHERLQIDYDDRTREIEDWLEYKRKKEEEEKLLMLQTWAAMKIQVDR</sequence>
<evidence type="ECO:0000313" key="7">
    <source>
        <dbReference type="EMBL" id="KAH0809928.1"/>
    </source>
</evidence>
<keyword evidence="8" id="KW-1185">Reference proteome</keyword>
<protein>
    <submittedName>
        <fullName evidence="7">Uncharacterized protein</fullName>
    </submittedName>
</protein>
<dbReference type="GO" id="GO:0031514">
    <property type="term" value="C:motile cilium"/>
    <property type="evidence" value="ECO:0007669"/>
    <property type="project" value="TreeGrafter"/>
</dbReference>